<evidence type="ECO:0000256" key="2">
    <source>
        <dbReference type="ARBA" id="ARBA00022857"/>
    </source>
</evidence>
<accession>A0A1S8BBQ5</accession>
<dbReference type="CDD" id="cd05259">
    <property type="entry name" value="PCBER_SDR_a"/>
    <property type="match status" value="1"/>
</dbReference>
<dbReference type="PANTHER" id="PTHR47706:SF10">
    <property type="entry name" value="NMRA-LIKE DOMAIN-CONTAINING PROTEIN"/>
    <property type="match status" value="1"/>
</dbReference>
<dbReference type="SUPFAM" id="SSF51735">
    <property type="entry name" value="NAD(P)-binding Rossmann-fold domains"/>
    <property type="match status" value="1"/>
</dbReference>
<dbReference type="EMBL" id="MSZU01000087">
    <property type="protein sequence ID" value="OMP84773.1"/>
    <property type="molecule type" value="Genomic_DNA"/>
</dbReference>
<organism evidence="6 7">
    <name type="scientific">Diplodia seriata</name>
    <dbReference type="NCBI Taxonomy" id="420778"/>
    <lineage>
        <taxon>Eukaryota</taxon>
        <taxon>Fungi</taxon>
        <taxon>Dikarya</taxon>
        <taxon>Ascomycota</taxon>
        <taxon>Pezizomycotina</taxon>
        <taxon>Dothideomycetes</taxon>
        <taxon>Dothideomycetes incertae sedis</taxon>
        <taxon>Botryosphaeriales</taxon>
        <taxon>Botryosphaeriaceae</taxon>
        <taxon>Diplodia</taxon>
    </lineage>
</organism>
<feature type="signal peptide" evidence="4">
    <location>
        <begin position="1"/>
        <end position="20"/>
    </location>
</feature>
<feature type="non-terminal residue" evidence="6">
    <location>
        <position position="1"/>
    </location>
</feature>
<evidence type="ECO:0000256" key="3">
    <source>
        <dbReference type="ARBA" id="ARBA00023002"/>
    </source>
</evidence>
<dbReference type="Pfam" id="PF13460">
    <property type="entry name" value="NAD_binding_10"/>
    <property type="match status" value="1"/>
</dbReference>
<keyword evidence="2" id="KW-0521">NADP</keyword>
<keyword evidence="3" id="KW-0560">Oxidoreductase</keyword>
<gene>
    <name evidence="6" type="ORF">BK809_0001876</name>
</gene>
<dbReference type="InterPro" id="IPR051609">
    <property type="entry name" value="NmrA/Isoflavone_reductase-like"/>
</dbReference>
<feature type="domain" description="NAD(P)-binding" evidence="5">
    <location>
        <begin position="1"/>
        <end position="100"/>
    </location>
</feature>
<dbReference type="InterPro" id="IPR016040">
    <property type="entry name" value="NAD(P)-bd_dom"/>
</dbReference>
<reference evidence="6 7" key="1">
    <citation type="submission" date="2017-01" db="EMBL/GenBank/DDBJ databases">
        <title>Draft genome sequence of Diplodia seriata F98.1, a fungal species involved in grapevine trunk diseases.</title>
        <authorList>
            <person name="Robert-Siegwald G."/>
            <person name="Vallet J."/>
            <person name="Abou-Mansour E."/>
            <person name="Xu J."/>
            <person name="Rey P."/>
            <person name="Bertsch C."/>
            <person name="Rego C."/>
            <person name="Larignon P."/>
            <person name="Fontaine F."/>
            <person name="Lebrun M.-H."/>
        </authorList>
    </citation>
    <scope>NUCLEOTIDE SEQUENCE [LARGE SCALE GENOMIC DNA]</scope>
    <source>
        <strain evidence="6 7">F98.1</strain>
    </source>
</reference>
<dbReference type="STRING" id="420778.A0A1S8BBQ5"/>
<comment type="similarity">
    <text evidence="1">Belongs to the NmrA-type oxidoreductase family. Isoflavone reductase subfamily.</text>
</comment>
<dbReference type="OrthoDB" id="9974981at2759"/>
<evidence type="ECO:0000313" key="6">
    <source>
        <dbReference type="EMBL" id="OMP84773.1"/>
    </source>
</evidence>
<protein>
    <recommendedName>
        <fullName evidence="5">NAD(P)-binding domain-containing protein</fullName>
    </recommendedName>
</protein>
<comment type="caution">
    <text evidence="6">The sequence shown here is derived from an EMBL/GenBank/DDBJ whole genome shotgun (WGS) entry which is preliminary data.</text>
</comment>
<evidence type="ECO:0000313" key="7">
    <source>
        <dbReference type="Proteomes" id="UP000190776"/>
    </source>
</evidence>
<dbReference type="PANTHER" id="PTHR47706">
    <property type="entry name" value="NMRA-LIKE FAMILY PROTEIN"/>
    <property type="match status" value="1"/>
</dbReference>
<dbReference type="Gene3D" id="3.40.50.720">
    <property type="entry name" value="NAD(P)-binding Rossmann-like Domain"/>
    <property type="match status" value="1"/>
</dbReference>
<feature type="chain" id="PRO_5013227172" description="NAD(P)-binding domain-containing protein" evidence="4">
    <location>
        <begin position="21"/>
        <end position="309"/>
    </location>
</feature>
<dbReference type="InterPro" id="IPR036291">
    <property type="entry name" value="NAD(P)-bd_dom_sf"/>
</dbReference>
<dbReference type="Proteomes" id="UP000190776">
    <property type="component" value="Unassembled WGS sequence"/>
</dbReference>
<name>A0A1S8BBQ5_9PEZI</name>
<dbReference type="GO" id="GO:0016491">
    <property type="term" value="F:oxidoreductase activity"/>
    <property type="evidence" value="ECO:0007669"/>
    <property type="project" value="UniProtKB-KW"/>
</dbReference>
<evidence type="ECO:0000256" key="1">
    <source>
        <dbReference type="ARBA" id="ARBA00005725"/>
    </source>
</evidence>
<dbReference type="InterPro" id="IPR045312">
    <property type="entry name" value="PCBER-like"/>
</dbReference>
<sequence length="309" mass="32499">ASGTLGTALLAALSTHPSLSLTILTRSSSSSSSPHFPPHIPVRTVSPALTLAELTAAFRGHDAVVNALTTAGDELGKRVVDACVAAGVRRLVTGDFGGDTANAEARGLVPVFEAKGRVVEYARGREGEGGEGEGEGGGFAWTAVATGSWIDWTLANGFLKIDVRGRKAKVFDSGTHKFTAVTLANVAHATARTLLLDDPAATANRYLYFQDFACSQRDILAELERQTGEKWTVESVASETEIARARERLAEGDVEAGYDLVAISAVGDAEVPRGTWFEETGLELANDLVGGLPKVTLEDVVKGVLEKAH</sequence>
<keyword evidence="4" id="KW-0732">Signal</keyword>
<proteinExistence type="inferred from homology"/>
<evidence type="ECO:0000256" key="4">
    <source>
        <dbReference type="SAM" id="SignalP"/>
    </source>
</evidence>
<dbReference type="AlphaFoldDB" id="A0A1S8BBQ5"/>
<evidence type="ECO:0000259" key="5">
    <source>
        <dbReference type="Pfam" id="PF13460"/>
    </source>
</evidence>